<evidence type="ECO:0000256" key="4">
    <source>
        <dbReference type="ARBA" id="ARBA00022692"/>
    </source>
</evidence>
<feature type="active site" evidence="9">
    <location>
        <position position="178"/>
    </location>
</feature>
<keyword evidence="5 9" id="KW-0064">Aspartyl protease</keyword>
<comment type="caution">
    <text evidence="11">The sequence shown here is derived from an EMBL/GenBank/DDBJ whole genome shotgun (WGS) entry which is preliminary data.</text>
</comment>
<evidence type="ECO:0000313" key="11">
    <source>
        <dbReference type="EMBL" id="MDQ7918093.1"/>
    </source>
</evidence>
<evidence type="ECO:0000256" key="5">
    <source>
        <dbReference type="ARBA" id="ARBA00022750"/>
    </source>
</evidence>
<comment type="caution">
    <text evidence="9">Lacks conserved residue(s) required for the propagation of feature annotation.</text>
</comment>
<dbReference type="PRINTS" id="PR00781">
    <property type="entry name" value="LIPOSIGPTASE"/>
</dbReference>
<comment type="catalytic activity">
    <reaction evidence="9">
        <text>Release of signal peptides from bacterial membrane prolipoproteins. Hydrolyzes -Xaa-Yaa-Zaa-|-(S,diacylglyceryl)Cys-, in which Xaa is hydrophobic (preferably Leu), and Yaa (Ala or Ser) and Zaa (Gly or Ala) have small, neutral side chains.</text>
        <dbReference type="EC" id="3.4.23.36"/>
    </reaction>
</comment>
<keyword evidence="6 9" id="KW-0378">Hydrolase</keyword>
<evidence type="ECO:0000256" key="7">
    <source>
        <dbReference type="ARBA" id="ARBA00022989"/>
    </source>
</evidence>
<dbReference type="EMBL" id="JAVHUL010000031">
    <property type="protein sequence ID" value="MDQ7918093.1"/>
    <property type="molecule type" value="Genomic_DNA"/>
</dbReference>
<dbReference type="InterPro" id="IPR001872">
    <property type="entry name" value="Peptidase_A8"/>
</dbReference>
<dbReference type="HAMAP" id="MF_00161">
    <property type="entry name" value="LspA"/>
    <property type="match status" value="1"/>
</dbReference>
<comment type="pathway">
    <text evidence="9">Protein modification; lipoprotein biosynthesis (signal peptide cleavage).</text>
</comment>
<protein>
    <recommendedName>
        <fullName evidence="9">Lipoprotein signal peptidase</fullName>
        <ecNumber evidence="9">3.4.23.36</ecNumber>
    </recommendedName>
    <alternativeName>
        <fullName evidence="9">Prolipoprotein signal peptidase</fullName>
    </alternativeName>
    <alternativeName>
        <fullName evidence="9">Signal peptidase II</fullName>
        <shortName evidence="9">SPase II</shortName>
    </alternativeName>
</protein>
<dbReference type="Proteomes" id="UP001230915">
    <property type="component" value="Unassembled WGS sequence"/>
</dbReference>
<organism evidence="11 12">
    <name type="scientific">Mesonia profundi</name>
    <dbReference type="NCBI Taxonomy" id="3070998"/>
    <lineage>
        <taxon>Bacteria</taxon>
        <taxon>Pseudomonadati</taxon>
        <taxon>Bacteroidota</taxon>
        <taxon>Flavobacteriia</taxon>
        <taxon>Flavobacteriales</taxon>
        <taxon>Flavobacteriaceae</taxon>
        <taxon>Mesonia</taxon>
    </lineage>
</organism>
<keyword evidence="3 9" id="KW-0645">Protease</keyword>
<evidence type="ECO:0000256" key="1">
    <source>
        <dbReference type="ARBA" id="ARBA00006139"/>
    </source>
</evidence>
<gene>
    <name evidence="9" type="primary">lspA</name>
    <name evidence="11" type="ORF">RBU60_10935</name>
</gene>
<reference evidence="11 12" key="1">
    <citation type="submission" date="2023-08" db="EMBL/GenBank/DDBJ databases">
        <title>Mesonia sp. MT50, isolated from deep-sea sediment of the Mariana Trench.</title>
        <authorList>
            <person name="Fu H."/>
        </authorList>
    </citation>
    <scope>NUCLEOTIDE SEQUENCE [LARGE SCALE GENOMIC DNA]</scope>
    <source>
        <strain evidence="11 12">MT50</strain>
    </source>
</reference>
<keyword evidence="4 9" id="KW-0812">Transmembrane</keyword>
<dbReference type="PANTHER" id="PTHR33695:SF1">
    <property type="entry name" value="LIPOPROTEIN SIGNAL PEPTIDASE"/>
    <property type="match status" value="1"/>
</dbReference>
<comment type="similarity">
    <text evidence="1 9 10">Belongs to the peptidase A8 family.</text>
</comment>
<dbReference type="GO" id="GO:0004190">
    <property type="term" value="F:aspartic-type endopeptidase activity"/>
    <property type="evidence" value="ECO:0007669"/>
    <property type="project" value="UniProtKB-EC"/>
</dbReference>
<keyword evidence="7 9" id="KW-1133">Transmembrane helix</keyword>
<name>A0ABU1A302_9FLAO</name>
<feature type="active site" evidence="9">
    <location>
        <position position="144"/>
    </location>
</feature>
<comment type="function">
    <text evidence="9">This protein specifically catalyzes the removal of signal peptides from prolipoproteins.</text>
</comment>
<comment type="subcellular location">
    <subcellularLocation>
        <location evidence="9">Cell membrane</location>
        <topology evidence="9">Multi-pass membrane protein</topology>
    </subcellularLocation>
</comment>
<feature type="transmembrane region" description="Helical" evidence="9">
    <location>
        <begin position="173"/>
        <end position="191"/>
    </location>
</feature>
<evidence type="ECO:0000313" key="12">
    <source>
        <dbReference type="Proteomes" id="UP001230915"/>
    </source>
</evidence>
<evidence type="ECO:0000256" key="2">
    <source>
        <dbReference type="ARBA" id="ARBA00022475"/>
    </source>
</evidence>
<evidence type="ECO:0000256" key="9">
    <source>
        <dbReference type="HAMAP-Rule" id="MF_00161"/>
    </source>
</evidence>
<feature type="transmembrane region" description="Helical" evidence="9">
    <location>
        <begin position="93"/>
        <end position="116"/>
    </location>
</feature>
<accession>A0ABU1A302</accession>
<proteinExistence type="inferred from homology"/>
<dbReference type="NCBIfam" id="NF011369">
    <property type="entry name" value="PRK14788.1"/>
    <property type="match status" value="1"/>
</dbReference>
<dbReference type="Pfam" id="PF01252">
    <property type="entry name" value="Peptidase_A8"/>
    <property type="match status" value="1"/>
</dbReference>
<dbReference type="PANTHER" id="PTHR33695">
    <property type="entry name" value="LIPOPROTEIN SIGNAL PEPTIDASE"/>
    <property type="match status" value="1"/>
</dbReference>
<keyword evidence="11" id="KW-0449">Lipoprotein</keyword>
<dbReference type="RefSeq" id="WP_308865054.1">
    <property type="nucleotide sequence ID" value="NZ_JAVHUL010000031.1"/>
</dbReference>
<evidence type="ECO:0000256" key="3">
    <source>
        <dbReference type="ARBA" id="ARBA00022670"/>
    </source>
</evidence>
<sequence>MSIKKATLFILLILLIDQISKFYIKTNFVLGEDVHVFDWFKILFVENNGMAWGAQIPGEYGKLALTLFRLVAIVGIGYWLWDSVQKNASRILISSISLIFAGALGNIIDSVFYGLIFNDSVNQLATFMPADGGYGTLFHGKVVDMLYFPLWSGILPEWIPFWGGEYFSFFEPVFNIADSAITIGVILLIIFNKRAFPKEE</sequence>
<evidence type="ECO:0000256" key="10">
    <source>
        <dbReference type="RuleBase" id="RU004181"/>
    </source>
</evidence>
<keyword evidence="2 9" id="KW-1003">Cell membrane</keyword>
<feature type="transmembrane region" description="Helical" evidence="9">
    <location>
        <begin position="60"/>
        <end position="81"/>
    </location>
</feature>
<evidence type="ECO:0000256" key="8">
    <source>
        <dbReference type="ARBA" id="ARBA00023136"/>
    </source>
</evidence>
<evidence type="ECO:0000256" key="6">
    <source>
        <dbReference type="ARBA" id="ARBA00022801"/>
    </source>
</evidence>
<dbReference type="EC" id="3.4.23.36" evidence="9"/>
<keyword evidence="12" id="KW-1185">Reference proteome</keyword>
<keyword evidence="8 9" id="KW-0472">Membrane</keyword>